<reference evidence="1 2" key="1">
    <citation type="submission" date="2017-06" db="EMBL/GenBank/DDBJ databases">
        <title>Sequencing and comparative analysis of myxobacterial genomes.</title>
        <authorList>
            <person name="Rupp O."/>
            <person name="Goesmann A."/>
            <person name="Sogaard-Andersen L."/>
        </authorList>
    </citation>
    <scope>NUCLEOTIDE SEQUENCE [LARGE SCALE GENOMIC DNA]</scope>
    <source>
        <strain evidence="1 2">DSM 14697</strain>
    </source>
</reference>
<dbReference type="RefSeq" id="WP_013937016.1">
    <property type="nucleotide sequence ID" value="NZ_CP022203.1"/>
</dbReference>
<keyword evidence="2" id="KW-1185">Reference proteome</keyword>
<dbReference type="Proteomes" id="UP000217343">
    <property type="component" value="Chromosome"/>
</dbReference>
<dbReference type="KEGG" id="mmas:MYMAC_007052"/>
<dbReference type="OrthoDB" id="5517282at2"/>
<organism evidence="1 2">
    <name type="scientific">Corallococcus macrosporus DSM 14697</name>
    <dbReference type="NCBI Taxonomy" id="1189310"/>
    <lineage>
        <taxon>Bacteria</taxon>
        <taxon>Pseudomonadati</taxon>
        <taxon>Myxococcota</taxon>
        <taxon>Myxococcia</taxon>
        <taxon>Myxococcales</taxon>
        <taxon>Cystobacterineae</taxon>
        <taxon>Myxococcaceae</taxon>
        <taxon>Corallococcus</taxon>
    </lineage>
</organism>
<evidence type="ECO:0000313" key="1">
    <source>
        <dbReference type="EMBL" id="ATB51394.1"/>
    </source>
</evidence>
<dbReference type="EMBL" id="CP022203">
    <property type="protein sequence ID" value="ATB51394.1"/>
    <property type="molecule type" value="Genomic_DNA"/>
</dbReference>
<sequence>MNVDEHIQRARELLARNQPELAESALSDAIDAAVAAEDIVLLTRARFALGELLFHQERDAEAIPYLLAVVRTERVDGAVDTEVKASARMLRQIRGIEPRG</sequence>
<dbReference type="AlphaFoldDB" id="A0A286NW49"/>
<evidence type="ECO:0008006" key="3">
    <source>
        <dbReference type="Google" id="ProtNLM"/>
    </source>
</evidence>
<dbReference type="SUPFAM" id="SSF48452">
    <property type="entry name" value="TPR-like"/>
    <property type="match status" value="1"/>
</dbReference>
<name>A0A286NW49_9BACT</name>
<protein>
    <recommendedName>
        <fullName evidence="3">Tetratricopeptide repeat protein</fullName>
    </recommendedName>
</protein>
<accession>A0A286NW49</accession>
<proteinExistence type="predicted"/>
<evidence type="ECO:0000313" key="2">
    <source>
        <dbReference type="Proteomes" id="UP000217343"/>
    </source>
</evidence>
<gene>
    <name evidence="1" type="ORF">MYMAC_007052</name>
</gene>
<dbReference type="InterPro" id="IPR011990">
    <property type="entry name" value="TPR-like_helical_dom_sf"/>
</dbReference>